<evidence type="ECO:0008006" key="4">
    <source>
        <dbReference type="Google" id="ProtNLM"/>
    </source>
</evidence>
<evidence type="ECO:0000313" key="3">
    <source>
        <dbReference type="Proteomes" id="UP000694300"/>
    </source>
</evidence>
<feature type="transmembrane region" description="Helical" evidence="1">
    <location>
        <begin position="116"/>
        <end position="136"/>
    </location>
</feature>
<reference evidence="2 3" key="1">
    <citation type="submission" date="2020-11" db="EMBL/GenBank/DDBJ databases">
        <title>Pseudonocardia abyssalis sp. nov. and Pseudonocardia oceani sp. nov., description and phylogenomic analysis of two novel actinomycetes isolated from the deep Southern Ocean.</title>
        <authorList>
            <person name="Parra J."/>
        </authorList>
    </citation>
    <scope>NUCLEOTIDE SEQUENCE [LARGE SCALE GENOMIC DNA]</scope>
    <source>
        <strain evidence="3">KRD185</strain>
    </source>
</reference>
<keyword evidence="1" id="KW-1133">Transmembrane helix</keyword>
<organism evidence="2 3">
    <name type="scientific">Pseudonocardia oceani</name>
    <dbReference type="NCBI Taxonomy" id="2792013"/>
    <lineage>
        <taxon>Bacteria</taxon>
        <taxon>Bacillati</taxon>
        <taxon>Actinomycetota</taxon>
        <taxon>Actinomycetes</taxon>
        <taxon>Pseudonocardiales</taxon>
        <taxon>Pseudonocardiaceae</taxon>
        <taxon>Pseudonocardia</taxon>
    </lineage>
</organism>
<feature type="transmembrane region" description="Helical" evidence="1">
    <location>
        <begin position="88"/>
        <end position="110"/>
    </location>
</feature>
<dbReference type="EMBL" id="JADQDF010000001">
    <property type="protein sequence ID" value="MBW0131759.1"/>
    <property type="molecule type" value="Genomic_DNA"/>
</dbReference>
<dbReference type="Proteomes" id="UP000694300">
    <property type="component" value="Unassembled WGS sequence"/>
</dbReference>
<sequence>MTGTVTRAAGARRQWPTIVMELLVAVAALYGGVGLMWDLVADNAIGMTQDWLAGTPFTSWVLPGVFLLAVVAAPMGTAAALELRRSPWAAAASVVAGAAQVGWIAVQLAVMQRYFVLQPVMIGAGLAVLALALWGARHRPLVPTAQ</sequence>
<evidence type="ECO:0000256" key="1">
    <source>
        <dbReference type="SAM" id="Phobius"/>
    </source>
</evidence>
<name>A0ABS6UIU4_9PSEU</name>
<feature type="transmembrane region" description="Helical" evidence="1">
    <location>
        <begin position="60"/>
        <end position="81"/>
    </location>
</feature>
<proteinExistence type="predicted"/>
<protein>
    <recommendedName>
        <fullName evidence="4">TIGR04206 family protein</fullName>
    </recommendedName>
</protein>
<keyword evidence="3" id="KW-1185">Reference proteome</keyword>
<comment type="caution">
    <text evidence="2">The sequence shown here is derived from an EMBL/GenBank/DDBJ whole genome shotgun (WGS) entry which is preliminary data.</text>
</comment>
<feature type="transmembrane region" description="Helical" evidence="1">
    <location>
        <begin position="22"/>
        <end position="40"/>
    </location>
</feature>
<evidence type="ECO:0000313" key="2">
    <source>
        <dbReference type="EMBL" id="MBW0131759.1"/>
    </source>
</evidence>
<gene>
    <name evidence="2" type="ORF">I4I82_29390</name>
</gene>
<keyword evidence="1" id="KW-0472">Membrane</keyword>
<dbReference type="RefSeq" id="WP_218594646.1">
    <property type="nucleotide sequence ID" value="NZ_JADQDE010000557.1"/>
</dbReference>
<keyword evidence="1" id="KW-0812">Transmembrane</keyword>
<accession>A0ABS6UIU4</accession>